<protein>
    <submittedName>
        <fullName evidence="3">Uncharacterized protein</fullName>
    </submittedName>
</protein>
<evidence type="ECO:0000313" key="2">
    <source>
        <dbReference type="Proteomes" id="UP000050795"/>
    </source>
</evidence>
<dbReference type="Pfam" id="PF04749">
    <property type="entry name" value="PLAC8"/>
    <property type="match status" value="1"/>
</dbReference>
<reference evidence="2" key="1">
    <citation type="submission" date="2022-06" db="EMBL/GenBank/DDBJ databases">
        <authorList>
            <person name="Berger JAMES D."/>
            <person name="Berger JAMES D."/>
        </authorList>
    </citation>
    <scope>NUCLEOTIDE SEQUENCE [LARGE SCALE GENOMIC DNA]</scope>
</reference>
<reference evidence="3" key="2">
    <citation type="submission" date="2023-11" db="UniProtKB">
        <authorList>
            <consortium name="WormBaseParasite"/>
        </authorList>
    </citation>
    <scope>IDENTIFICATION</scope>
</reference>
<keyword evidence="2" id="KW-1185">Reference proteome</keyword>
<dbReference type="InterPro" id="IPR006461">
    <property type="entry name" value="PLAC_motif_containing"/>
</dbReference>
<organism evidence="2 3">
    <name type="scientific">Trichobilharzia regenti</name>
    <name type="common">Nasal bird schistosome</name>
    <dbReference type="NCBI Taxonomy" id="157069"/>
    <lineage>
        <taxon>Eukaryota</taxon>
        <taxon>Metazoa</taxon>
        <taxon>Spiralia</taxon>
        <taxon>Lophotrochozoa</taxon>
        <taxon>Platyhelminthes</taxon>
        <taxon>Trematoda</taxon>
        <taxon>Digenea</taxon>
        <taxon>Strigeidida</taxon>
        <taxon>Schistosomatoidea</taxon>
        <taxon>Schistosomatidae</taxon>
        <taxon>Trichobilharzia</taxon>
    </lineage>
</organism>
<dbReference type="NCBIfam" id="TIGR01571">
    <property type="entry name" value="A_thal_Cys_rich"/>
    <property type="match status" value="1"/>
</dbReference>
<dbReference type="Proteomes" id="UP000050795">
    <property type="component" value="Unassembled WGS sequence"/>
</dbReference>
<evidence type="ECO:0000313" key="3">
    <source>
        <dbReference type="WBParaSite" id="TREG1_19890.1"/>
    </source>
</evidence>
<proteinExistence type="inferred from homology"/>
<evidence type="ECO:0000256" key="1">
    <source>
        <dbReference type="ARBA" id="ARBA00009024"/>
    </source>
</evidence>
<dbReference type="PANTHER" id="PTHR15907">
    <property type="entry name" value="DUF614 FAMILY PROTEIN-RELATED"/>
    <property type="match status" value="1"/>
</dbReference>
<name>A0AA85JGW6_TRIRE</name>
<accession>A0AA85JGW6</accession>
<comment type="similarity">
    <text evidence="1">Belongs to the cornifelin family.</text>
</comment>
<dbReference type="AlphaFoldDB" id="A0AA85JGW6"/>
<dbReference type="WBParaSite" id="TREG1_19890.1">
    <property type="protein sequence ID" value="TREG1_19890.1"/>
    <property type="gene ID" value="TREG1_19890"/>
</dbReference>
<sequence>MASKNLLVVRLQPKAAQTIDLRDWSSGICDCFEDQRSCCLTGFCLPCYLCHMYKNMGEACWLPAVGSGALEIRIKHRTKHQIAGSLADDYCLSFWCCPLMMCQLERDLQYVKSLGIES</sequence>